<name>F8F817_PAEMK</name>
<dbReference type="HOGENOM" id="CLU_2555072_0_0_9"/>
<dbReference type="Proteomes" id="UP000006620">
    <property type="component" value="Chromosome"/>
</dbReference>
<reference evidence="1 2" key="2">
    <citation type="journal article" date="2013" name="Genome Announc.">
        <title>Genome Sequence of Growth-Improving Paenibacillus mucilaginosus Strain KNP414.</title>
        <authorList>
            <person name="Lu J.J."/>
            <person name="Wang J.F."/>
            <person name="Hu X.F."/>
        </authorList>
    </citation>
    <scope>NUCLEOTIDE SEQUENCE [LARGE SCALE GENOMIC DNA]</scope>
    <source>
        <strain evidence="1 2">KNP414</strain>
    </source>
</reference>
<evidence type="ECO:0000313" key="2">
    <source>
        <dbReference type="Proteomes" id="UP000006620"/>
    </source>
</evidence>
<sequence length="82" mass="8620">MQAQHIMLKAYRRMKAVKTMGGALACPLCGAGAAPGGRPEELCGTCVDVLEFGYASFPAYRLEDKQVLEGSIRVLPSTAGGC</sequence>
<dbReference type="RefSeq" id="WP_013916163.1">
    <property type="nucleotide sequence ID" value="NC_015690.1"/>
</dbReference>
<proteinExistence type="predicted"/>
<reference evidence="2" key="1">
    <citation type="submission" date="2011-06" db="EMBL/GenBank/DDBJ databases">
        <title>Complete genome sequence of Paenibacillus mucilaginosus KNP414.</title>
        <authorList>
            <person name="Wang J."/>
            <person name="Hu S."/>
            <person name="Hu X."/>
            <person name="Zhang B."/>
            <person name="Dong D."/>
            <person name="Zhang S."/>
            <person name="Zhao K."/>
            <person name="Wu D."/>
        </authorList>
    </citation>
    <scope>NUCLEOTIDE SEQUENCE [LARGE SCALE GENOMIC DNA]</scope>
    <source>
        <strain evidence="2">KNP414</strain>
    </source>
</reference>
<dbReference type="PATRIC" id="fig|1036673.3.peg.2203"/>
<evidence type="ECO:0000313" key="1">
    <source>
        <dbReference type="EMBL" id="AEI41002.1"/>
    </source>
</evidence>
<accession>F8F817</accession>
<dbReference type="EMBL" id="CP002869">
    <property type="protein sequence ID" value="AEI41002.1"/>
    <property type="molecule type" value="Genomic_DNA"/>
</dbReference>
<dbReference type="AlphaFoldDB" id="F8F817"/>
<gene>
    <name evidence="1" type="ordered locus">KNP414_02441</name>
</gene>
<dbReference type="KEGG" id="pms:KNP414_02441"/>
<protein>
    <submittedName>
        <fullName evidence="1">Uncharacterized protein</fullName>
    </submittedName>
</protein>
<organism evidence="1 2">
    <name type="scientific">Paenibacillus mucilaginosus (strain KNP414)</name>
    <dbReference type="NCBI Taxonomy" id="1036673"/>
    <lineage>
        <taxon>Bacteria</taxon>
        <taxon>Bacillati</taxon>
        <taxon>Bacillota</taxon>
        <taxon>Bacilli</taxon>
        <taxon>Bacillales</taxon>
        <taxon>Paenibacillaceae</taxon>
        <taxon>Paenibacillus</taxon>
    </lineage>
</organism>